<evidence type="ECO:0000256" key="4">
    <source>
        <dbReference type="ARBA" id="ARBA00023125"/>
    </source>
</evidence>
<dbReference type="Gene3D" id="1.10.1740.10">
    <property type="match status" value="1"/>
</dbReference>
<dbReference type="InterPro" id="IPR014284">
    <property type="entry name" value="RNA_pol_sigma-70_dom"/>
</dbReference>
<reference evidence="9" key="1">
    <citation type="submission" date="2021-12" db="EMBL/GenBank/DDBJ databases">
        <authorList>
            <person name="Rodrigo-Torres L."/>
            <person name="Arahal R. D."/>
            <person name="Lucena T."/>
        </authorList>
    </citation>
    <scope>NUCLEOTIDE SEQUENCE</scope>
    <source>
        <strain evidence="9">CECT 8267</strain>
    </source>
</reference>
<dbReference type="PANTHER" id="PTHR43133">
    <property type="entry name" value="RNA POLYMERASE ECF-TYPE SIGMA FACTO"/>
    <property type="match status" value="1"/>
</dbReference>
<evidence type="ECO:0000256" key="2">
    <source>
        <dbReference type="ARBA" id="ARBA00023015"/>
    </source>
</evidence>
<accession>A0ABM9ABL7</accession>
<dbReference type="InterPro" id="IPR000838">
    <property type="entry name" value="RNA_pol_sigma70_ECF_CS"/>
</dbReference>
<dbReference type="EMBL" id="CAKLPX010000001">
    <property type="protein sequence ID" value="CAH0990587.1"/>
    <property type="molecule type" value="Genomic_DNA"/>
</dbReference>
<dbReference type="PROSITE" id="PS01063">
    <property type="entry name" value="SIGMA70_ECF"/>
    <property type="match status" value="1"/>
</dbReference>
<organism evidence="9 10">
    <name type="scientific">Sinobacterium norvegicum</name>
    <dbReference type="NCBI Taxonomy" id="1641715"/>
    <lineage>
        <taxon>Bacteria</taxon>
        <taxon>Pseudomonadati</taxon>
        <taxon>Pseudomonadota</taxon>
        <taxon>Gammaproteobacteria</taxon>
        <taxon>Cellvibrionales</taxon>
        <taxon>Spongiibacteraceae</taxon>
        <taxon>Sinobacterium</taxon>
    </lineage>
</organism>
<evidence type="ECO:0000256" key="6">
    <source>
        <dbReference type="RuleBase" id="RU000716"/>
    </source>
</evidence>
<sequence>MSDLQLDAIWAEYRSSIEAFLHSRISNRSEVEDLLQEVLIKTYENLTSLKNSQSVKAWLFQIANHAIIDYYRRTAKGRGLSEDDLWYGGEDDDVRQQLAQCIAPFIQGLPDDEAALLNAVELQGMSQKEYAEVHDLSYSTLKSRVQKSRRDLRALFDGCCQFDLDKDGRLIEFEEKPKPCPPPAGKLGC</sequence>
<evidence type="ECO:0000259" key="8">
    <source>
        <dbReference type="Pfam" id="PF08281"/>
    </source>
</evidence>
<dbReference type="Gene3D" id="1.10.10.10">
    <property type="entry name" value="Winged helix-like DNA-binding domain superfamily/Winged helix DNA-binding domain"/>
    <property type="match status" value="1"/>
</dbReference>
<evidence type="ECO:0000256" key="5">
    <source>
        <dbReference type="ARBA" id="ARBA00023163"/>
    </source>
</evidence>
<dbReference type="NCBIfam" id="TIGR02937">
    <property type="entry name" value="sigma70-ECF"/>
    <property type="match status" value="1"/>
</dbReference>
<evidence type="ECO:0000313" key="9">
    <source>
        <dbReference type="EMBL" id="CAH0990587.1"/>
    </source>
</evidence>
<name>A0ABM9ABL7_9GAMM</name>
<dbReference type="InterPro" id="IPR013324">
    <property type="entry name" value="RNA_pol_sigma_r3/r4-like"/>
</dbReference>
<proteinExistence type="inferred from homology"/>
<dbReference type="InterPro" id="IPR036388">
    <property type="entry name" value="WH-like_DNA-bd_sf"/>
</dbReference>
<dbReference type="SUPFAM" id="SSF88946">
    <property type="entry name" value="Sigma2 domain of RNA polymerase sigma factors"/>
    <property type="match status" value="1"/>
</dbReference>
<dbReference type="InterPro" id="IPR013325">
    <property type="entry name" value="RNA_pol_sigma_r2"/>
</dbReference>
<dbReference type="NCBIfam" id="TIGR02959">
    <property type="entry name" value="SigZ"/>
    <property type="match status" value="1"/>
</dbReference>
<feature type="domain" description="RNA polymerase sigma factor 70 region 4 type 2" evidence="8">
    <location>
        <begin position="105"/>
        <end position="152"/>
    </location>
</feature>
<comment type="caution">
    <text evidence="9">The sequence shown here is derived from an EMBL/GenBank/DDBJ whole genome shotgun (WGS) entry which is preliminary data.</text>
</comment>
<keyword evidence="5 6" id="KW-0804">Transcription</keyword>
<keyword evidence="3 6" id="KW-0731">Sigma factor</keyword>
<dbReference type="RefSeq" id="WP_237443269.1">
    <property type="nucleotide sequence ID" value="NZ_CAKLPX010000001.1"/>
</dbReference>
<dbReference type="SUPFAM" id="SSF88659">
    <property type="entry name" value="Sigma3 and sigma4 domains of RNA polymerase sigma factors"/>
    <property type="match status" value="1"/>
</dbReference>
<evidence type="ECO:0000256" key="3">
    <source>
        <dbReference type="ARBA" id="ARBA00023082"/>
    </source>
</evidence>
<gene>
    <name evidence="9" type="primary">sigM</name>
    <name evidence="9" type="ORF">SIN8267_00681</name>
</gene>
<dbReference type="Pfam" id="PF08281">
    <property type="entry name" value="Sigma70_r4_2"/>
    <property type="match status" value="1"/>
</dbReference>
<comment type="similarity">
    <text evidence="1 6">Belongs to the sigma-70 factor family. ECF subfamily.</text>
</comment>
<evidence type="ECO:0000313" key="10">
    <source>
        <dbReference type="Proteomes" id="UP000838100"/>
    </source>
</evidence>
<feature type="domain" description="RNA polymerase sigma-70 region 2" evidence="7">
    <location>
        <begin position="11"/>
        <end position="75"/>
    </location>
</feature>
<keyword evidence="2 6" id="KW-0805">Transcription regulation</keyword>
<dbReference type="InterPro" id="IPR007627">
    <property type="entry name" value="RNA_pol_sigma70_r2"/>
</dbReference>
<dbReference type="Proteomes" id="UP000838100">
    <property type="component" value="Unassembled WGS sequence"/>
</dbReference>
<evidence type="ECO:0000256" key="1">
    <source>
        <dbReference type="ARBA" id="ARBA00010641"/>
    </source>
</evidence>
<keyword evidence="10" id="KW-1185">Reference proteome</keyword>
<dbReference type="InterPro" id="IPR039425">
    <property type="entry name" value="RNA_pol_sigma-70-like"/>
</dbReference>
<keyword evidence="4 6" id="KW-0238">DNA-binding</keyword>
<dbReference type="PANTHER" id="PTHR43133:SF62">
    <property type="entry name" value="RNA POLYMERASE SIGMA FACTOR SIGZ"/>
    <property type="match status" value="1"/>
</dbReference>
<protein>
    <recommendedName>
        <fullName evidence="6">RNA polymerase sigma factor</fullName>
    </recommendedName>
</protein>
<evidence type="ECO:0000259" key="7">
    <source>
        <dbReference type="Pfam" id="PF04542"/>
    </source>
</evidence>
<dbReference type="InterPro" id="IPR014304">
    <property type="entry name" value="RNA_pol_sigma-Z"/>
</dbReference>
<dbReference type="NCBIfam" id="NF007215">
    <property type="entry name" value="PRK09637.1"/>
    <property type="match status" value="1"/>
</dbReference>
<dbReference type="InterPro" id="IPR013249">
    <property type="entry name" value="RNA_pol_sigma70_r4_t2"/>
</dbReference>
<dbReference type="Pfam" id="PF04542">
    <property type="entry name" value="Sigma70_r2"/>
    <property type="match status" value="1"/>
</dbReference>